<sequence>MLYDDLEKNQSRVVLSRGPPRGFEPIYSRASSLTSVARHCIYSHRPWDHFNRLACQLCAAPGCPRVAAGLFSFLTRASVAAFAMLLFSSADVRYLLVRTGVDASLLPLLRRATLAATSTYPLPSALPAVGHVSIP</sequence>
<keyword evidence="2" id="KW-1185">Reference proteome</keyword>
<dbReference type="HOGENOM" id="CLU_1888575_0_0_1"/>
<evidence type="ECO:0000313" key="2">
    <source>
        <dbReference type="Proteomes" id="UP000017836"/>
    </source>
</evidence>
<reference evidence="2" key="1">
    <citation type="journal article" date="2013" name="Science">
        <title>The Amborella genome and the evolution of flowering plants.</title>
        <authorList>
            <consortium name="Amborella Genome Project"/>
        </authorList>
    </citation>
    <scope>NUCLEOTIDE SEQUENCE [LARGE SCALE GENOMIC DNA]</scope>
</reference>
<dbReference type="Gramene" id="ERN04974">
    <property type="protein sequence ID" value="ERN04974"/>
    <property type="gene ID" value="AMTR_s00080p00170570"/>
</dbReference>
<organism evidence="1 2">
    <name type="scientific">Amborella trichopoda</name>
    <dbReference type="NCBI Taxonomy" id="13333"/>
    <lineage>
        <taxon>Eukaryota</taxon>
        <taxon>Viridiplantae</taxon>
        <taxon>Streptophyta</taxon>
        <taxon>Embryophyta</taxon>
        <taxon>Tracheophyta</taxon>
        <taxon>Spermatophyta</taxon>
        <taxon>Magnoliopsida</taxon>
        <taxon>Amborellales</taxon>
        <taxon>Amborellaceae</taxon>
        <taxon>Amborella</taxon>
    </lineage>
</organism>
<name>W1PB88_AMBTC</name>
<protein>
    <submittedName>
        <fullName evidence="1">Uncharacterized protein</fullName>
    </submittedName>
</protein>
<gene>
    <name evidence="1" type="ORF">AMTR_s00080p00170570</name>
</gene>
<dbReference type="AlphaFoldDB" id="W1PB88"/>
<evidence type="ECO:0000313" key="1">
    <source>
        <dbReference type="EMBL" id="ERN04974.1"/>
    </source>
</evidence>
<dbReference type="EMBL" id="KI394095">
    <property type="protein sequence ID" value="ERN04974.1"/>
    <property type="molecule type" value="Genomic_DNA"/>
</dbReference>
<proteinExistence type="predicted"/>
<accession>W1PB88</accession>
<dbReference type="Proteomes" id="UP000017836">
    <property type="component" value="Unassembled WGS sequence"/>
</dbReference>